<dbReference type="Gene3D" id="1.10.10.650">
    <property type="entry name" value="RuvA domain 2-like"/>
    <property type="match status" value="1"/>
</dbReference>
<evidence type="ECO:0000313" key="6">
    <source>
        <dbReference type="Proteomes" id="UP000289886"/>
    </source>
</evidence>
<dbReference type="AlphaFoldDB" id="A0A444UP64"/>
<proteinExistence type="predicted"/>
<dbReference type="Gene3D" id="1.10.150.310">
    <property type="entry name" value="Tex RuvX-like domain-like"/>
    <property type="match status" value="1"/>
</dbReference>
<gene>
    <name evidence="5" type="ORF">EOD39_11350</name>
</gene>
<dbReference type="PROSITE" id="PS50126">
    <property type="entry name" value="S1"/>
    <property type="match status" value="1"/>
</dbReference>
<dbReference type="GO" id="GO:0003729">
    <property type="term" value="F:mRNA binding"/>
    <property type="evidence" value="ECO:0007669"/>
    <property type="project" value="TreeGrafter"/>
</dbReference>
<dbReference type="FunFam" id="3.30.420.140:FF:000001">
    <property type="entry name" value="RNA-binding transcriptional accessory protein"/>
    <property type="match status" value="1"/>
</dbReference>
<dbReference type="EMBL" id="SCEB01214153">
    <property type="protein sequence ID" value="RXM36954.1"/>
    <property type="molecule type" value="Genomic_DNA"/>
</dbReference>
<feature type="region of interest" description="Disordered" evidence="2">
    <location>
        <begin position="696"/>
        <end position="745"/>
    </location>
</feature>
<dbReference type="InterPro" id="IPR044146">
    <property type="entry name" value="S1_Tex"/>
</dbReference>
<dbReference type="InterPro" id="IPR050437">
    <property type="entry name" value="Ribos_protein_bS1-like"/>
</dbReference>
<dbReference type="InterPro" id="IPR003029">
    <property type="entry name" value="S1_domain"/>
</dbReference>
<dbReference type="GO" id="GO:0006139">
    <property type="term" value="P:nucleobase-containing compound metabolic process"/>
    <property type="evidence" value="ECO:0007669"/>
    <property type="project" value="InterPro"/>
</dbReference>
<sequence>MRRPRVTVCKKQDSDDEDESLLNTSTECEDEKEEEEEEWVPESKVTKPRKKPVKPKEPKPPKPPKAPKAPKAPKVPKTPKPKAPKKTAAEKPKVGRKTKASALEKDAGVVGVPVKEETNNTYPHQLLQRLSFIVTDGNHNETEQYQGAQVKEATSTKWPQSEKQGKSAEPKELKHDLAHLPEGPSSSYQLPGVKKEEPEDDFTFDEPALKKMKTAGCPDGKPVKHYKKDNSSLGDVQMNWDIIQVLSERTVVDPWVCENLVNLFKEENTIPFIVRYRKELINHMDADAVRDVQLTMEELRNVAKKVHAAIQTLKKEGTLTISLEKALLNCRSADELDHVYAPYKKGSKLSKVRRARQLGLEPPALVLLESPQTLNLHSYIQPQSEGLLLLDTRWRPKGYARDELFKLLKDAVEDSYKRLIQPLLCRAFRSGLTTSAEKESIAMFVRNLRQLLLTGPVRGRVLMGVDPGYRHGCKLAVLSPTSQILHTDVVYLHGGNGFREAEKIRHLLRKYNCYTVVIGNGTACRETEAYFADLIAKKYFEPLDVTYCITSEAGASIYSVSPEAVKEMPDLDPNLRSAVSIGRRVQDPLAELVKIDPKHIGIGTYQLQSFTGHSTHANPDDFSGLSHVNQGEMDVLWFMNHLKHHVELDQQDGEVDTHTSCQHCYRQFSTPFQLQCHLESVHSHYESTRKSPLILGSQQSVGEPGGQASGAGVPNTAGAGGAAGKPPSKKSKSKTGSAAQQLNPLDQTCIHPESYDIAMRFLLLIGGNLQDIGKPEMQSKVNAATQKEGLREVAQKLNTVVPTLQIIIDGLTQPQGFDIRQGFDTPDFKRGIVSINDLKQGTVLTGRVENAALFGAFVDIGVGRSGLIHKKYITEAKLPRDERRRSLALGPGEKVEVRVLSVDVARGRIGLDLIRVLR</sequence>
<dbReference type="PANTHER" id="PTHR10724">
    <property type="entry name" value="30S RIBOSOMAL PROTEIN S1"/>
    <property type="match status" value="1"/>
</dbReference>
<reference evidence="5 6" key="1">
    <citation type="submission" date="2019-01" db="EMBL/GenBank/DDBJ databases">
        <title>Draft Genome and Complete Hox-Cluster Characterization of the Sterlet Sturgeon (Acipenser ruthenus).</title>
        <authorList>
            <person name="Wei Q."/>
        </authorList>
    </citation>
    <scope>NUCLEOTIDE SEQUENCE [LARGE SCALE GENOMIC DNA]</scope>
    <source>
        <strain evidence="5">WHYD16114868_AA</strain>
        <tissue evidence="5">Blood</tissue>
    </source>
</reference>
<dbReference type="Pfam" id="PF17674">
    <property type="entry name" value="HHH_9"/>
    <property type="match status" value="1"/>
</dbReference>
<dbReference type="InterPro" id="IPR012340">
    <property type="entry name" value="NA-bd_OB-fold"/>
</dbReference>
<dbReference type="SUPFAM" id="SSF47781">
    <property type="entry name" value="RuvA domain 2-like"/>
    <property type="match status" value="1"/>
</dbReference>
<dbReference type="SUPFAM" id="SSF53098">
    <property type="entry name" value="Ribonuclease H-like"/>
    <property type="match status" value="1"/>
</dbReference>
<dbReference type="CDD" id="cd05685">
    <property type="entry name" value="S1_Tex"/>
    <property type="match status" value="1"/>
</dbReference>
<dbReference type="Pfam" id="PF16921">
    <property type="entry name" value="Tex_YqgF"/>
    <property type="match status" value="1"/>
</dbReference>
<dbReference type="SMART" id="SM00316">
    <property type="entry name" value="S1"/>
    <property type="match status" value="1"/>
</dbReference>
<dbReference type="InterPro" id="IPR023319">
    <property type="entry name" value="Tex-like_HTH_dom_sf"/>
</dbReference>
<dbReference type="InterPro" id="IPR032639">
    <property type="entry name" value="Tex_YqgF"/>
</dbReference>
<dbReference type="InterPro" id="IPR037027">
    <property type="entry name" value="YqgF/RNaseH-like_dom_sf"/>
</dbReference>
<evidence type="ECO:0000256" key="2">
    <source>
        <dbReference type="SAM" id="MobiDB-lite"/>
    </source>
</evidence>
<feature type="domain" description="S1 motif" evidence="3">
    <location>
        <begin position="841"/>
        <end position="914"/>
    </location>
</feature>
<name>A0A444UP64_ACIRT</name>
<dbReference type="InterPro" id="IPR010994">
    <property type="entry name" value="RuvA_2-like"/>
</dbReference>
<dbReference type="InterPro" id="IPR013087">
    <property type="entry name" value="Znf_C2H2_type"/>
</dbReference>
<feature type="compositionally biased region" description="Polar residues" evidence="2">
    <location>
        <begin position="144"/>
        <end position="162"/>
    </location>
</feature>
<comment type="caution">
    <text evidence="5">The sequence shown here is derived from an EMBL/GenBank/DDBJ whole genome shotgun (WGS) entry which is preliminary data.</text>
</comment>
<dbReference type="PROSITE" id="PS50157">
    <property type="entry name" value="ZINC_FINGER_C2H2_2"/>
    <property type="match status" value="1"/>
</dbReference>
<feature type="domain" description="C2H2-type" evidence="4">
    <location>
        <begin position="659"/>
        <end position="687"/>
    </location>
</feature>
<accession>A0A444UP64</accession>
<dbReference type="Gene3D" id="2.40.50.140">
    <property type="entry name" value="Nucleic acid-binding proteins"/>
    <property type="match status" value="1"/>
</dbReference>
<feature type="compositionally biased region" description="Basic and acidic residues" evidence="2">
    <location>
        <begin position="163"/>
        <end position="179"/>
    </location>
</feature>
<dbReference type="Proteomes" id="UP000289886">
    <property type="component" value="Unassembled WGS sequence"/>
</dbReference>
<keyword evidence="1" id="KW-0863">Zinc-finger</keyword>
<feature type="compositionally biased region" description="Acidic residues" evidence="2">
    <location>
        <begin position="27"/>
        <end position="40"/>
    </location>
</feature>
<evidence type="ECO:0000313" key="5">
    <source>
        <dbReference type="EMBL" id="RXM36954.1"/>
    </source>
</evidence>
<dbReference type="FunFam" id="2.40.50.140:FF:000146">
    <property type="entry name" value="S1 RNA-binding domain-containing protein 1"/>
    <property type="match status" value="1"/>
</dbReference>
<dbReference type="PROSITE" id="PS00028">
    <property type="entry name" value="ZINC_FINGER_C2H2_1"/>
    <property type="match status" value="1"/>
</dbReference>
<dbReference type="Gene3D" id="3.30.420.140">
    <property type="entry name" value="YqgF/RNase H-like domain"/>
    <property type="match status" value="1"/>
</dbReference>
<evidence type="ECO:0000259" key="4">
    <source>
        <dbReference type="PROSITE" id="PS50157"/>
    </source>
</evidence>
<dbReference type="PANTHER" id="PTHR10724:SF10">
    <property type="entry name" value="S1 RNA-BINDING DOMAIN-CONTAINING PROTEIN 1"/>
    <property type="match status" value="1"/>
</dbReference>
<dbReference type="InterPro" id="IPR018974">
    <property type="entry name" value="Tex-like_N"/>
</dbReference>
<dbReference type="GO" id="GO:0006412">
    <property type="term" value="P:translation"/>
    <property type="evidence" value="ECO:0007669"/>
    <property type="project" value="TreeGrafter"/>
</dbReference>
<dbReference type="GO" id="GO:0008270">
    <property type="term" value="F:zinc ion binding"/>
    <property type="evidence" value="ECO:0007669"/>
    <property type="project" value="UniProtKB-KW"/>
</dbReference>
<keyword evidence="1" id="KW-0479">Metal-binding</keyword>
<keyword evidence="1" id="KW-0862">Zinc</keyword>
<dbReference type="InterPro" id="IPR006641">
    <property type="entry name" value="YqgF/RNaseH-like_dom"/>
</dbReference>
<dbReference type="InterPro" id="IPR041692">
    <property type="entry name" value="HHH_9"/>
</dbReference>
<dbReference type="SUPFAM" id="SSF50249">
    <property type="entry name" value="Nucleic acid-binding proteins"/>
    <property type="match status" value="1"/>
</dbReference>
<organism evidence="5 6">
    <name type="scientific">Acipenser ruthenus</name>
    <name type="common">Sterlet sturgeon</name>
    <dbReference type="NCBI Taxonomy" id="7906"/>
    <lineage>
        <taxon>Eukaryota</taxon>
        <taxon>Metazoa</taxon>
        <taxon>Chordata</taxon>
        <taxon>Craniata</taxon>
        <taxon>Vertebrata</taxon>
        <taxon>Euteleostomi</taxon>
        <taxon>Actinopterygii</taxon>
        <taxon>Chondrostei</taxon>
        <taxon>Acipenseriformes</taxon>
        <taxon>Acipenseridae</taxon>
        <taxon>Acipenser</taxon>
    </lineage>
</organism>
<evidence type="ECO:0000259" key="3">
    <source>
        <dbReference type="PROSITE" id="PS50126"/>
    </source>
</evidence>
<dbReference type="Pfam" id="PF00575">
    <property type="entry name" value="S1"/>
    <property type="match status" value="1"/>
</dbReference>
<dbReference type="Pfam" id="PF09371">
    <property type="entry name" value="Tex_N"/>
    <property type="match status" value="1"/>
</dbReference>
<dbReference type="InterPro" id="IPR012337">
    <property type="entry name" value="RNaseH-like_sf"/>
</dbReference>
<dbReference type="GO" id="GO:0003735">
    <property type="term" value="F:structural constituent of ribosome"/>
    <property type="evidence" value="ECO:0007669"/>
    <property type="project" value="TreeGrafter"/>
</dbReference>
<dbReference type="FunFam" id="1.10.10.650:FF:000001">
    <property type="entry name" value="S1 RNA-binding domain 1"/>
    <property type="match status" value="1"/>
</dbReference>
<keyword evidence="6" id="KW-1185">Reference proteome</keyword>
<feature type="region of interest" description="Disordered" evidence="2">
    <location>
        <begin position="1"/>
        <end position="109"/>
    </location>
</feature>
<dbReference type="SUPFAM" id="SSF158832">
    <property type="entry name" value="Tex N-terminal region-like"/>
    <property type="match status" value="1"/>
</dbReference>
<dbReference type="SMART" id="SM00732">
    <property type="entry name" value="YqgFc"/>
    <property type="match status" value="1"/>
</dbReference>
<protein>
    <submittedName>
        <fullName evidence="5">S1 RNA-binding domain-containing protein 1</fullName>
    </submittedName>
</protein>
<feature type="region of interest" description="Disordered" evidence="2">
    <location>
        <begin position="144"/>
        <end position="199"/>
    </location>
</feature>
<evidence type="ECO:0000256" key="1">
    <source>
        <dbReference type="PROSITE-ProRule" id="PRU00042"/>
    </source>
</evidence>